<dbReference type="PROSITE" id="PS50943">
    <property type="entry name" value="HTH_CROC1"/>
    <property type="match status" value="1"/>
</dbReference>
<dbReference type="CDD" id="cd00093">
    <property type="entry name" value="HTH_XRE"/>
    <property type="match status" value="1"/>
</dbReference>
<dbReference type="Proteomes" id="UP000007842">
    <property type="component" value="Chromosome"/>
</dbReference>
<dbReference type="KEGG" id="scy:SCATT_43010"/>
<dbReference type="Pfam" id="PF19054">
    <property type="entry name" value="DUF5753"/>
    <property type="match status" value="1"/>
</dbReference>
<evidence type="ECO:0000313" key="3">
    <source>
        <dbReference type="EMBL" id="AEW96672.1"/>
    </source>
</evidence>
<protein>
    <submittedName>
        <fullName evidence="3">DNA-binding protein</fullName>
    </submittedName>
</protein>
<feature type="domain" description="HTH cro/C1-type" evidence="2">
    <location>
        <begin position="51"/>
        <end position="105"/>
    </location>
</feature>
<evidence type="ECO:0000259" key="2">
    <source>
        <dbReference type="PROSITE" id="PS50943"/>
    </source>
</evidence>
<dbReference type="SUPFAM" id="SSF47413">
    <property type="entry name" value="lambda repressor-like DNA-binding domains"/>
    <property type="match status" value="1"/>
</dbReference>
<feature type="region of interest" description="Disordered" evidence="1">
    <location>
        <begin position="1"/>
        <end position="38"/>
    </location>
</feature>
<dbReference type="HOGENOM" id="CLU_055817_1_3_11"/>
<dbReference type="EMBL" id="CP003219">
    <property type="protein sequence ID" value="AEW96672.1"/>
    <property type="molecule type" value="Genomic_DNA"/>
</dbReference>
<accession>G8WSW6</accession>
<dbReference type="InterPro" id="IPR043917">
    <property type="entry name" value="DUF5753"/>
</dbReference>
<evidence type="ECO:0000256" key="1">
    <source>
        <dbReference type="SAM" id="MobiDB-lite"/>
    </source>
</evidence>
<dbReference type="InterPro" id="IPR001387">
    <property type="entry name" value="Cro/C1-type_HTH"/>
</dbReference>
<feature type="compositionally biased region" description="Basic and acidic residues" evidence="1">
    <location>
        <begin position="7"/>
        <end position="28"/>
    </location>
</feature>
<dbReference type="SMART" id="SM00530">
    <property type="entry name" value="HTH_XRE"/>
    <property type="match status" value="1"/>
</dbReference>
<evidence type="ECO:0000313" key="4">
    <source>
        <dbReference type="Proteomes" id="UP000007842"/>
    </source>
</evidence>
<dbReference type="Gene3D" id="1.10.260.40">
    <property type="entry name" value="lambda repressor-like DNA-binding domains"/>
    <property type="match status" value="1"/>
</dbReference>
<dbReference type="PATRIC" id="fig|1003195.29.peg.4296"/>
<dbReference type="Pfam" id="PF13560">
    <property type="entry name" value="HTH_31"/>
    <property type="match status" value="1"/>
</dbReference>
<dbReference type="GO" id="GO:0003677">
    <property type="term" value="F:DNA binding"/>
    <property type="evidence" value="ECO:0007669"/>
    <property type="project" value="UniProtKB-KW"/>
</dbReference>
<keyword evidence="4" id="KW-1185">Reference proteome</keyword>
<dbReference type="eggNOG" id="COG1396">
    <property type="taxonomic scope" value="Bacteria"/>
</dbReference>
<dbReference type="InterPro" id="IPR010982">
    <property type="entry name" value="Lambda_DNA-bd_dom_sf"/>
</dbReference>
<dbReference type="AlphaFoldDB" id="G8WSW6"/>
<proteinExistence type="predicted"/>
<gene>
    <name evidence="3" type="ordered locus">SCATT_43010</name>
</gene>
<dbReference type="STRING" id="1003195.SCATT_43010"/>
<name>G8WSW6_STREN</name>
<sequence length="317" mass="35976">MSLATRMSEKFEGSLDRQGRHDKTDRAQTKRGTMALRKAVTARQRRLATEMRRLREQAGISIQQAAELLGADRTMISNIEAARTGISEDRVRQLTCNYKCPDQHLTNALADLAANRREHRWWDEYRGRLPDGFLDLSEVEFHAKRIRTAQTVHLPGLFQTEDHARAIFELTVPKMPRLQVELRVAHRLGRRTIFEREEPTPYVGIIHEAALRIPVGGRELARAQLEYLVKESERDYVTLLVIPFDAGGIPMAGQSILYADGPVPQLDTVHLDTAHGPAFIDSPTPLANYRAVLDTLEKMALPPDESRDVMRSIAREM</sequence>
<organism evidence="3 4">
    <name type="scientific">Streptantibioticus cattleyicolor (strain ATCC 35852 / DSM 46488 / JCM 4925 / NBRC 14057 / NRRL 8057)</name>
    <name type="common">Streptomyces cattleya</name>
    <dbReference type="NCBI Taxonomy" id="1003195"/>
    <lineage>
        <taxon>Bacteria</taxon>
        <taxon>Bacillati</taxon>
        <taxon>Actinomycetota</taxon>
        <taxon>Actinomycetes</taxon>
        <taxon>Kitasatosporales</taxon>
        <taxon>Streptomycetaceae</taxon>
        <taxon>Streptantibioticus</taxon>
    </lineage>
</organism>
<keyword evidence="3" id="KW-0238">DNA-binding</keyword>
<reference evidence="4" key="1">
    <citation type="submission" date="2011-12" db="EMBL/GenBank/DDBJ databases">
        <title>Complete genome sequence of Streptomyces cattleya strain DSM 46488.</title>
        <authorList>
            <person name="Ou H.-Y."/>
            <person name="Li P."/>
            <person name="Zhao C."/>
            <person name="O'Hagan D."/>
            <person name="Deng Z."/>
        </authorList>
    </citation>
    <scope>NUCLEOTIDE SEQUENCE [LARGE SCALE GENOMIC DNA]</scope>
    <source>
        <strain evidence="4">ATCC 35852 / DSM 46488 / JCM 4925 / NBRC 14057 / NRRL 8057</strain>
    </source>
</reference>